<evidence type="ECO:0000256" key="2">
    <source>
        <dbReference type="ARBA" id="ARBA00006899"/>
    </source>
</evidence>
<proteinExistence type="inferred from homology"/>
<feature type="region of interest" description="Disordered" evidence="10">
    <location>
        <begin position="495"/>
        <end position="516"/>
    </location>
</feature>
<comment type="subcellular location">
    <subcellularLocation>
        <location evidence="1">Nucleus</location>
        <location evidence="1">Nucleolus</location>
    </subcellularLocation>
</comment>
<evidence type="ECO:0000256" key="5">
    <source>
        <dbReference type="ARBA" id="ARBA00022833"/>
    </source>
</evidence>
<keyword evidence="4" id="KW-0863">Zinc-finger</keyword>
<dbReference type="RefSeq" id="XP_009492661.1">
    <property type="nucleotide sequence ID" value="XM_009494386.1"/>
</dbReference>
<feature type="compositionally biased region" description="Low complexity" evidence="10">
    <location>
        <begin position="793"/>
        <end position="806"/>
    </location>
</feature>
<keyword evidence="8" id="KW-0804">Transcription</keyword>
<organism evidence="11">
    <name type="scientific">Fonticula alba</name>
    <name type="common">Slime mold</name>
    <dbReference type="NCBI Taxonomy" id="691883"/>
    <lineage>
        <taxon>Eukaryota</taxon>
        <taxon>Rotosphaerida</taxon>
        <taxon>Fonticulaceae</taxon>
        <taxon>Fonticula</taxon>
    </lineage>
</organism>
<dbReference type="EMBL" id="KB932201">
    <property type="protein sequence ID" value="KCV72960.1"/>
    <property type="molecule type" value="Genomic_DNA"/>
</dbReference>
<evidence type="ECO:0000256" key="10">
    <source>
        <dbReference type="SAM" id="MobiDB-lite"/>
    </source>
</evidence>
<dbReference type="GeneID" id="20525239"/>
<dbReference type="PANTHER" id="PTHR31576:SF2">
    <property type="entry name" value="TATA BOX-BINDING PROTEIN-ASSOCIATED FACTOR RNA POLYMERASE I SUBUNIT B"/>
    <property type="match status" value="1"/>
</dbReference>
<feature type="region of interest" description="Disordered" evidence="10">
    <location>
        <begin position="574"/>
        <end position="601"/>
    </location>
</feature>
<keyword evidence="5" id="KW-0862">Zinc</keyword>
<dbReference type="Proteomes" id="UP000030693">
    <property type="component" value="Unassembled WGS sequence"/>
</dbReference>
<sequence>MAKSQEEMAQAAAQQQAINTEGGDDEEAFNMAGRGGVLRKKARKNRSSSQEGALSVDDAVKLLSRQDHKVRYLQFQRMLQLSAQLAVDRGWASPSFPPVVRELWLAYVTFLDCPRMAAAFQIAVPAVADPSIPEGLEGESDDDADVDSARSQALRLYHFQLNETLAAALLYCSAAHLRLPTWSLEDCRSLVSLSGHTLARFFESAGLYTPAPSTLPASLRELTGLRNQPPGARLATSAPEAIHRVANLTHVPEPIGYLATELAELLLPLAKEFPLAPPSHGTAEQASARDDAQLDVGAQHNAVWFPEVRAAAFLVVAMQLAYGLDCLVDYSTRPGTDTSKRLPGFLVMRNGRLYPSQEELEAVAGPGALLETARERLVPATDSAYRLPFSDSHLGLMSFHSWRSLLQAQGLAPGRAPRSHQDLDSLAMLQSRHRGTSANSRVESSDHPVNWLALGSVAVQARTLRSRSRQFLRATQPQVVQAELTAVRALERAGSRSQRFPVRATGRPPSTGQLRSPFFADRAGFDLERPLLDALAARPTRSTGPTAARLAVGTEDGGAFMPGAERVYFPTADAPAGESKDARRAQASARRRAGGMSALPRPSAAIPINKHTWDRNEDPEFPTRVPLTMLSFFHNLPTEHPSASFRVYLPPPDDISDLDALSHSSGEYGFVVSVLARAIGISERHLYAAARSVQRLCAQSAVSLERMSTMSDRTSLGPSIPIPGTCSALSSRPGGHPFQTLNAARLRERRILSSAPASQARELLAARVLLDSKYHAIRERYPSMASDADDVSSESGALSPSPASSPALLSLADIQTSSAGPFSTGGASSVQDRGLAQLHASHKRVDTLRMVHRQERILQLTARDLSRKLKSVESNPYEVMHR</sequence>
<dbReference type="GO" id="GO:0008270">
    <property type="term" value="F:zinc ion binding"/>
    <property type="evidence" value="ECO:0007669"/>
    <property type="project" value="UniProtKB-KW"/>
</dbReference>
<evidence type="ECO:0000256" key="8">
    <source>
        <dbReference type="ARBA" id="ARBA00023163"/>
    </source>
</evidence>
<gene>
    <name evidence="11" type="ORF">H696_00514</name>
</gene>
<dbReference type="GO" id="GO:0070860">
    <property type="term" value="C:RNA polymerase I core factor complex"/>
    <property type="evidence" value="ECO:0007669"/>
    <property type="project" value="InterPro"/>
</dbReference>
<reference evidence="11" key="1">
    <citation type="submission" date="2013-04" db="EMBL/GenBank/DDBJ databases">
        <title>The Genome Sequence of Fonticula alba ATCC 38817.</title>
        <authorList>
            <consortium name="The Broad Institute Genomics Platform"/>
            <person name="Russ C."/>
            <person name="Cuomo C."/>
            <person name="Burger G."/>
            <person name="Gray M.W."/>
            <person name="Holland P.W.H."/>
            <person name="King N."/>
            <person name="Lang F.B.F."/>
            <person name="Roger A.J."/>
            <person name="Ruiz-Trillo I."/>
            <person name="Brown M."/>
            <person name="Walker B."/>
            <person name="Young S."/>
            <person name="Zeng Q."/>
            <person name="Gargeya S."/>
            <person name="Fitzgerald M."/>
            <person name="Haas B."/>
            <person name="Abouelleil A."/>
            <person name="Allen A.W."/>
            <person name="Alvarado L."/>
            <person name="Arachchi H.M."/>
            <person name="Berlin A.M."/>
            <person name="Chapman S.B."/>
            <person name="Gainer-Dewar J."/>
            <person name="Goldberg J."/>
            <person name="Griggs A."/>
            <person name="Gujja S."/>
            <person name="Hansen M."/>
            <person name="Howarth C."/>
            <person name="Imamovic A."/>
            <person name="Ireland A."/>
            <person name="Larimer J."/>
            <person name="McCowan C."/>
            <person name="Murphy C."/>
            <person name="Pearson M."/>
            <person name="Poon T.W."/>
            <person name="Priest M."/>
            <person name="Roberts A."/>
            <person name="Saif S."/>
            <person name="Shea T."/>
            <person name="Sisk P."/>
            <person name="Sykes S."/>
            <person name="Wortman J."/>
            <person name="Nusbaum C."/>
            <person name="Birren B."/>
        </authorList>
    </citation>
    <scope>NUCLEOTIDE SEQUENCE [LARGE SCALE GENOMIC DNA]</scope>
    <source>
        <strain evidence="11">ATCC 38817</strain>
    </source>
</reference>
<protein>
    <submittedName>
        <fullName evidence="11">Uncharacterized protein</fullName>
    </submittedName>
</protein>
<accession>A0A058ZF07</accession>
<evidence type="ECO:0000256" key="9">
    <source>
        <dbReference type="ARBA" id="ARBA00023242"/>
    </source>
</evidence>
<evidence type="ECO:0000256" key="1">
    <source>
        <dbReference type="ARBA" id="ARBA00004604"/>
    </source>
</evidence>
<keyword evidence="3" id="KW-0479">Metal-binding</keyword>
<evidence type="ECO:0000256" key="6">
    <source>
        <dbReference type="ARBA" id="ARBA00023015"/>
    </source>
</evidence>
<evidence type="ECO:0000256" key="3">
    <source>
        <dbReference type="ARBA" id="ARBA00022723"/>
    </source>
</evidence>
<dbReference type="PANTHER" id="PTHR31576">
    <property type="entry name" value="TATA BOX-BINDING PROTEIN-ASSOCIATED FACTOR RNA POLYMERASE I SUBUNIT B"/>
    <property type="match status" value="1"/>
</dbReference>
<feature type="region of interest" description="Disordered" evidence="10">
    <location>
        <begin position="784"/>
        <end position="806"/>
    </location>
</feature>
<keyword evidence="12" id="KW-1185">Reference proteome</keyword>
<dbReference type="GO" id="GO:0042790">
    <property type="term" value="P:nucleolar large rRNA transcription by RNA polymerase I"/>
    <property type="evidence" value="ECO:0007669"/>
    <property type="project" value="TreeGrafter"/>
</dbReference>
<keyword evidence="6" id="KW-0805">Transcription regulation</keyword>
<evidence type="ECO:0000256" key="4">
    <source>
        <dbReference type="ARBA" id="ARBA00022771"/>
    </source>
</evidence>
<feature type="region of interest" description="Disordered" evidence="10">
    <location>
        <begin position="1"/>
        <end position="51"/>
    </location>
</feature>
<dbReference type="AlphaFoldDB" id="A0A058ZF07"/>
<evidence type="ECO:0000313" key="12">
    <source>
        <dbReference type="Proteomes" id="UP000030693"/>
    </source>
</evidence>
<feature type="compositionally biased region" description="Basic residues" evidence="10">
    <location>
        <begin position="37"/>
        <end position="46"/>
    </location>
</feature>
<evidence type="ECO:0000313" key="11">
    <source>
        <dbReference type="EMBL" id="KCV72960.1"/>
    </source>
</evidence>
<comment type="similarity">
    <text evidence="2">Belongs to the RRN7/TAF1B family.</text>
</comment>
<dbReference type="InterPro" id="IPR033599">
    <property type="entry name" value="TAF1B/Rrn7"/>
</dbReference>
<name>A0A058ZF07_FONAL</name>
<keyword evidence="9" id="KW-0539">Nucleus</keyword>
<dbReference type="GO" id="GO:0001164">
    <property type="term" value="F:RNA polymerase I core promoter sequence-specific DNA binding"/>
    <property type="evidence" value="ECO:0007669"/>
    <property type="project" value="InterPro"/>
</dbReference>
<evidence type="ECO:0000256" key="7">
    <source>
        <dbReference type="ARBA" id="ARBA00023125"/>
    </source>
</evidence>
<keyword evidence="7" id="KW-0238">DNA-binding</keyword>